<proteinExistence type="predicted"/>
<sequence>MYSEANQGAVDVNMDTTRYRLSAGSDGWNWQLFDEDDRLLAQGAAPSMTLARAAAMQRGIHELTAGLLFPDSQSGPCEGPDQH</sequence>
<evidence type="ECO:0000313" key="2">
    <source>
        <dbReference type="Proteomes" id="UP000248863"/>
    </source>
</evidence>
<keyword evidence="2" id="KW-1185">Reference proteome</keyword>
<gene>
    <name evidence="1" type="ORF">CH338_13845</name>
</gene>
<comment type="caution">
    <text evidence="1">The sequence shown here is derived from an EMBL/GenBank/DDBJ whole genome shotgun (WGS) entry which is preliminary data.</text>
</comment>
<protein>
    <recommendedName>
        <fullName evidence="3">DUF1508 domain-containing protein</fullName>
    </recommendedName>
</protein>
<organism evidence="1 2">
    <name type="scientific">Rhodoplanes elegans</name>
    <dbReference type="NCBI Taxonomy" id="29408"/>
    <lineage>
        <taxon>Bacteria</taxon>
        <taxon>Pseudomonadati</taxon>
        <taxon>Pseudomonadota</taxon>
        <taxon>Alphaproteobacteria</taxon>
        <taxon>Hyphomicrobiales</taxon>
        <taxon>Nitrobacteraceae</taxon>
        <taxon>Rhodoplanes</taxon>
    </lineage>
</organism>
<reference evidence="1 2" key="1">
    <citation type="submission" date="2017-07" db="EMBL/GenBank/DDBJ databases">
        <title>Draft Genome Sequences of Select Purple Nonsulfur Bacteria.</title>
        <authorList>
            <person name="Lasarre B."/>
            <person name="Mckinlay J.B."/>
        </authorList>
    </citation>
    <scope>NUCLEOTIDE SEQUENCE [LARGE SCALE GENOMIC DNA]</scope>
    <source>
        <strain evidence="1 2">DSM 11907</strain>
    </source>
</reference>
<dbReference type="Proteomes" id="UP000248863">
    <property type="component" value="Unassembled WGS sequence"/>
</dbReference>
<accession>A0A327KHC5</accession>
<name>A0A327KHC5_9BRAD</name>
<dbReference type="AlphaFoldDB" id="A0A327KHC5"/>
<evidence type="ECO:0008006" key="3">
    <source>
        <dbReference type="Google" id="ProtNLM"/>
    </source>
</evidence>
<dbReference type="EMBL" id="NPEU01000143">
    <property type="protein sequence ID" value="RAI38090.1"/>
    <property type="molecule type" value="Genomic_DNA"/>
</dbReference>
<evidence type="ECO:0000313" key="1">
    <source>
        <dbReference type="EMBL" id="RAI38090.1"/>
    </source>
</evidence>